<dbReference type="AlphaFoldDB" id="A0A3S4BGL4"/>
<dbReference type="EMBL" id="OUUZ01000001">
    <property type="protein sequence ID" value="SPQ19499.1"/>
    <property type="molecule type" value="Genomic_DNA"/>
</dbReference>
<organism evidence="1 2">
    <name type="scientific">Thermothielavioides terrestris</name>
    <dbReference type="NCBI Taxonomy" id="2587410"/>
    <lineage>
        <taxon>Eukaryota</taxon>
        <taxon>Fungi</taxon>
        <taxon>Dikarya</taxon>
        <taxon>Ascomycota</taxon>
        <taxon>Pezizomycotina</taxon>
        <taxon>Sordariomycetes</taxon>
        <taxon>Sordariomycetidae</taxon>
        <taxon>Sordariales</taxon>
        <taxon>Chaetomiaceae</taxon>
        <taxon>Thermothielavioides</taxon>
    </lineage>
</organism>
<dbReference type="InterPro" id="IPR011009">
    <property type="entry name" value="Kinase-like_dom_sf"/>
</dbReference>
<evidence type="ECO:0000313" key="2">
    <source>
        <dbReference type="Proteomes" id="UP000289323"/>
    </source>
</evidence>
<dbReference type="Proteomes" id="UP000289323">
    <property type="component" value="Unassembled WGS sequence"/>
</dbReference>
<reference evidence="1 2" key="1">
    <citation type="submission" date="2018-04" db="EMBL/GenBank/DDBJ databases">
        <authorList>
            <person name="Huttner S."/>
            <person name="Dainat J."/>
        </authorList>
    </citation>
    <scope>NUCLEOTIDE SEQUENCE [LARGE SCALE GENOMIC DNA]</scope>
</reference>
<gene>
    <name evidence="1" type="ORF">TT172_LOCUS1918</name>
</gene>
<dbReference type="SUPFAM" id="SSF56112">
    <property type="entry name" value="Protein kinase-like (PK-like)"/>
    <property type="match status" value="1"/>
</dbReference>
<sequence length="362" mass="40621">MTTLPTVNAGRILAKPMRGRVHIHYDNDDDCVVFIRCNGREFHIELSPLFLCNSPLITSQYRKFTAAIRGRIFAKVAPDAPPAFDPDLIRAGEAKPLLSDYLFPEIHRCRLESEDDKPFPIHMPDEESQFSEPLCHIPPDLAKELEKYVKFFDPSTVEVSFRRPKQALDDQPTRVLVDLDGSGEKTTCFVKGFGAGEFIPLENELEAHLRLLKSNVAPEARVVRLLGVVAAEDDGRVAGLLLTYVDCRSENDVILDGIYLRRTPIPLRERWVSQIKEAVRLLHEGGIVWGGAKADNVLIDKKNDAWLIGLGYGYTEGWVDNEKAGTKEGDLQGVERIVEYLFCEGYESASSEDEVDFDSASE</sequence>
<name>A0A3S4BGL4_9PEZI</name>
<evidence type="ECO:0000313" key="1">
    <source>
        <dbReference type="EMBL" id="SPQ19499.1"/>
    </source>
</evidence>
<protein>
    <submittedName>
        <fullName evidence="1">863e6d57-c2f2-4887-aaf1-49a29f509a03</fullName>
    </submittedName>
</protein>
<proteinExistence type="predicted"/>
<dbReference type="Gene3D" id="1.10.510.10">
    <property type="entry name" value="Transferase(Phosphotransferase) domain 1"/>
    <property type="match status" value="1"/>
</dbReference>
<accession>A0A3S4BGL4</accession>